<sequence length="114" mass="12717">MENLESRGGRESFLPEELSAGPGEQGQPVVMERRLLEGYRLVDVFLTGGAPWGFTLKGGKEHGELLIITKKNNPTYPGIISSAETMRHVENVRYWRGAGICHGRYLSPFDHMST</sequence>
<evidence type="ECO:0000313" key="2">
    <source>
        <dbReference type="EMBL" id="CAJ0933758.1"/>
    </source>
</evidence>
<organism evidence="2 3">
    <name type="scientific">Ranitomeya imitator</name>
    <name type="common">mimic poison frog</name>
    <dbReference type="NCBI Taxonomy" id="111125"/>
    <lineage>
        <taxon>Eukaryota</taxon>
        <taxon>Metazoa</taxon>
        <taxon>Chordata</taxon>
        <taxon>Craniata</taxon>
        <taxon>Vertebrata</taxon>
        <taxon>Euteleostomi</taxon>
        <taxon>Amphibia</taxon>
        <taxon>Batrachia</taxon>
        <taxon>Anura</taxon>
        <taxon>Neobatrachia</taxon>
        <taxon>Hyloidea</taxon>
        <taxon>Dendrobatidae</taxon>
        <taxon>Dendrobatinae</taxon>
        <taxon>Ranitomeya</taxon>
    </lineage>
</organism>
<proteinExistence type="predicted"/>
<comment type="caution">
    <text evidence="2">The sequence shown here is derived from an EMBL/GenBank/DDBJ whole genome shotgun (WGS) entry which is preliminary data.</text>
</comment>
<reference evidence="2" key="1">
    <citation type="submission" date="2023-07" db="EMBL/GenBank/DDBJ databases">
        <authorList>
            <person name="Stuckert A."/>
        </authorList>
    </citation>
    <scope>NUCLEOTIDE SEQUENCE</scope>
</reference>
<protein>
    <submittedName>
        <fullName evidence="2">Uncharacterized protein</fullName>
    </submittedName>
</protein>
<evidence type="ECO:0000256" key="1">
    <source>
        <dbReference type="SAM" id="MobiDB-lite"/>
    </source>
</evidence>
<feature type="region of interest" description="Disordered" evidence="1">
    <location>
        <begin position="1"/>
        <end position="27"/>
    </location>
</feature>
<dbReference type="Gene3D" id="2.30.42.10">
    <property type="match status" value="1"/>
</dbReference>
<accession>A0ABN9L9L2</accession>
<dbReference type="EMBL" id="CAUEEQ010009771">
    <property type="protein sequence ID" value="CAJ0933758.1"/>
    <property type="molecule type" value="Genomic_DNA"/>
</dbReference>
<keyword evidence="3" id="KW-1185">Reference proteome</keyword>
<gene>
    <name evidence="2" type="ORF">RIMI_LOCUS5646315</name>
</gene>
<evidence type="ECO:0000313" key="3">
    <source>
        <dbReference type="Proteomes" id="UP001176940"/>
    </source>
</evidence>
<feature type="compositionally biased region" description="Basic and acidic residues" evidence="1">
    <location>
        <begin position="1"/>
        <end position="10"/>
    </location>
</feature>
<dbReference type="Proteomes" id="UP001176940">
    <property type="component" value="Unassembled WGS sequence"/>
</dbReference>
<name>A0ABN9L9L2_9NEOB</name>
<dbReference type="InterPro" id="IPR036034">
    <property type="entry name" value="PDZ_sf"/>
</dbReference>